<keyword evidence="5" id="KW-1185">Reference proteome</keyword>
<dbReference type="AlphaFoldDB" id="A0A7W7FUQ3"/>
<reference evidence="4 5" key="1">
    <citation type="submission" date="2020-08" db="EMBL/GenBank/DDBJ databases">
        <title>Sequencing the genomes of 1000 actinobacteria strains.</title>
        <authorList>
            <person name="Klenk H.-P."/>
        </authorList>
    </citation>
    <scope>NUCLEOTIDE SEQUENCE [LARGE SCALE GENOMIC DNA]</scope>
    <source>
        <strain evidence="4 5">DSM 44230</strain>
    </source>
</reference>
<organism evidence="4 5">
    <name type="scientific">Crossiella cryophila</name>
    <dbReference type="NCBI Taxonomy" id="43355"/>
    <lineage>
        <taxon>Bacteria</taxon>
        <taxon>Bacillati</taxon>
        <taxon>Actinomycetota</taxon>
        <taxon>Actinomycetes</taxon>
        <taxon>Pseudonocardiales</taxon>
        <taxon>Pseudonocardiaceae</taxon>
        <taxon>Crossiella</taxon>
    </lineage>
</organism>
<dbReference type="NCBIfam" id="NF006119">
    <property type="entry name" value="PRK08264.1-5"/>
    <property type="match status" value="1"/>
</dbReference>
<dbReference type="Gene3D" id="3.40.50.720">
    <property type="entry name" value="NAD(P)-binding Rossmann-like Domain"/>
    <property type="match status" value="1"/>
</dbReference>
<evidence type="ECO:0000256" key="2">
    <source>
        <dbReference type="ARBA" id="ARBA00023002"/>
    </source>
</evidence>
<dbReference type="PANTHER" id="PTHR44169">
    <property type="entry name" value="NADPH-DEPENDENT 1-ACYLDIHYDROXYACETONE PHOSPHATE REDUCTASE"/>
    <property type="match status" value="1"/>
</dbReference>
<name>A0A7W7FUQ3_9PSEU</name>
<comment type="similarity">
    <text evidence="1 3">Belongs to the short-chain dehydrogenases/reductases (SDR) family.</text>
</comment>
<dbReference type="Proteomes" id="UP000533598">
    <property type="component" value="Unassembled WGS sequence"/>
</dbReference>
<accession>A0A7W7FUQ3</accession>
<dbReference type="PRINTS" id="PR00080">
    <property type="entry name" value="SDRFAMILY"/>
</dbReference>
<evidence type="ECO:0000313" key="5">
    <source>
        <dbReference type="Proteomes" id="UP000533598"/>
    </source>
</evidence>
<proteinExistence type="inferred from homology"/>
<sequence>MRIDGAVALVTGANRGIGRAFVEGLLARGATKVYAGARDPKSVEVTDPRIVPVALDVTDHAQVAQLAATADDVTIVVNNAGVVAGPSLLEGSLAGARQEFEVNTLGTWAVAKAFAPVLAAHGGGVLVNMLSVASWLAIDAAPGYAASKAAQWSISNSLRLGLRGQGTHVLNVHCGYVDTEFSKAVPFEKITAATVAEEALDGLTAGAEEVLVDEISKAVKAALPNDLATLYSVSHDQAIQRRW</sequence>
<dbReference type="PANTHER" id="PTHR44169:SF6">
    <property type="entry name" value="NADPH-DEPENDENT 1-ACYLDIHYDROXYACETONE PHOSPHATE REDUCTASE"/>
    <property type="match status" value="1"/>
</dbReference>
<dbReference type="InterPro" id="IPR036291">
    <property type="entry name" value="NAD(P)-bd_dom_sf"/>
</dbReference>
<dbReference type="EMBL" id="JACHMH010000001">
    <property type="protein sequence ID" value="MBB4678275.1"/>
    <property type="molecule type" value="Genomic_DNA"/>
</dbReference>
<dbReference type="SUPFAM" id="SSF51735">
    <property type="entry name" value="NAD(P)-binding Rossmann-fold domains"/>
    <property type="match status" value="1"/>
</dbReference>
<protein>
    <submittedName>
        <fullName evidence="4">NAD(P)-dependent dehydrogenase (Short-subunit alcohol dehydrogenase family)</fullName>
    </submittedName>
</protein>
<dbReference type="GO" id="GO:0016491">
    <property type="term" value="F:oxidoreductase activity"/>
    <property type="evidence" value="ECO:0007669"/>
    <property type="project" value="UniProtKB-KW"/>
</dbReference>
<dbReference type="PRINTS" id="PR00081">
    <property type="entry name" value="GDHRDH"/>
</dbReference>
<evidence type="ECO:0000256" key="1">
    <source>
        <dbReference type="ARBA" id="ARBA00006484"/>
    </source>
</evidence>
<comment type="caution">
    <text evidence="4">The sequence shown here is derived from an EMBL/GenBank/DDBJ whole genome shotgun (WGS) entry which is preliminary data.</text>
</comment>
<dbReference type="InterPro" id="IPR002347">
    <property type="entry name" value="SDR_fam"/>
</dbReference>
<evidence type="ECO:0000256" key="3">
    <source>
        <dbReference type="RuleBase" id="RU000363"/>
    </source>
</evidence>
<evidence type="ECO:0000313" key="4">
    <source>
        <dbReference type="EMBL" id="MBB4678275.1"/>
    </source>
</evidence>
<gene>
    <name evidence="4" type="ORF">HNR67_004393</name>
</gene>
<keyword evidence="2" id="KW-0560">Oxidoreductase</keyword>
<dbReference type="Pfam" id="PF00106">
    <property type="entry name" value="adh_short"/>
    <property type="match status" value="1"/>
</dbReference>
<dbReference type="RefSeq" id="WP_185004128.1">
    <property type="nucleotide sequence ID" value="NZ_BAAAUI010000004.1"/>
</dbReference>